<feature type="domain" description="HTH araC/xylS-type" evidence="4">
    <location>
        <begin position="209"/>
        <end position="306"/>
    </location>
</feature>
<dbReference type="GO" id="GO:0000976">
    <property type="term" value="F:transcription cis-regulatory region binding"/>
    <property type="evidence" value="ECO:0007669"/>
    <property type="project" value="TreeGrafter"/>
</dbReference>
<dbReference type="AlphaFoldDB" id="A0A9X7R7U3"/>
<dbReference type="GO" id="GO:0003700">
    <property type="term" value="F:DNA-binding transcription factor activity"/>
    <property type="evidence" value="ECO:0007669"/>
    <property type="project" value="InterPro"/>
</dbReference>
<dbReference type="PANTHER" id="PTHR47894:SF1">
    <property type="entry name" value="HTH-TYPE TRANSCRIPTIONAL REGULATOR VQSM"/>
    <property type="match status" value="1"/>
</dbReference>
<dbReference type="SUPFAM" id="SSF46689">
    <property type="entry name" value="Homeodomain-like"/>
    <property type="match status" value="1"/>
</dbReference>
<dbReference type="InterPro" id="IPR009057">
    <property type="entry name" value="Homeodomain-like_sf"/>
</dbReference>
<evidence type="ECO:0000256" key="1">
    <source>
        <dbReference type="ARBA" id="ARBA00023015"/>
    </source>
</evidence>
<dbReference type="InterPro" id="IPR032687">
    <property type="entry name" value="AraC-type_N"/>
</dbReference>
<evidence type="ECO:0000256" key="3">
    <source>
        <dbReference type="ARBA" id="ARBA00023163"/>
    </source>
</evidence>
<dbReference type="GO" id="GO:0005829">
    <property type="term" value="C:cytosol"/>
    <property type="evidence" value="ECO:0007669"/>
    <property type="project" value="TreeGrafter"/>
</dbReference>
<dbReference type="Pfam" id="PF12625">
    <property type="entry name" value="Arabinose_bd"/>
    <property type="match status" value="1"/>
</dbReference>
<organism evidence="5 6">
    <name type="scientific">Pseudomonas denitrificans</name>
    <dbReference type="NCBI Taxonomy" id="43306"/>
    <lineage>
        <taxon>Bacteria</taxon>
        <taxon>Pseudomonadati</taxon>
        <taxon>Pseudomonadota</taxon>
        <taxon>Gammaproteobacteria</taxon>
        <taxon>Pseudomonadales</taxon>
        <taxon>Pseudomonadaceae</taxon>
        <taxon>Halopseudomonas</taxon>
    </lineage>
</organism>
<sequence>MAHFFPAWGVDPAALRAGNLRLPLFLARRFWEVALEQSADPAIGLELARQLDPVQMQGLAYLMQLMPDRYSALQQMLHFWPLVAAHFEQRLEQHGDCLRLTLRPVNDYQLALPEVDYWMVRQLRHLRSAPGALPALREVRLRRPEPSDPRPWLQVIRAPVVFSSCRDEMLLDLAALQEPRDGGSPAIHEALKLSLREYAAQTETGSELERVCAEVLHRLADNPGLDEVATRLHMTPRTLHRALQRDGWSYGRIVEEHRRLLAVDLLQATASTIAEIADRLGFDEQSSFIRAFRRWYGATPGAYRMQRQ</sequence>
<dbReference type="PANTHER" id="PTHR47894">
    <property type="entry name" value="HTH-TYPE TRANSCRIPTIONAL REGULATOR GADX"/>
    <property type="match status" value="1"/>
</dbReference>
<name>A0A9X7R7U3_PSEDE</name>
<evidence type="ECO:0000313" key="5">
    <source>
        <dbReference type="EMBL" id="QEY75969.1"/>
    </source>
</evidence>
<dbReference type="PROSITE" id="PS01124">
    <property type="entry name" value="HTH_ARAC_FAMILY_2"/>
    <property type="match status" value="1"/>
</dbReference>
<keyword evidence="6" id="KW-1185">Reference proteome</keyword>
<dbReference type="OrthoDB" id="5582699at2"/>
<keyword evidence="2" id="KW-0238">DNA-binding</keyword>
<evidence type="ECO:0000313" key="6">
    <source>
        <dbReference type="Proteomes" id="UP000326659"/>
    </source>
</evidence>
<proteinExistence type="predicted"/>
<keyword evidence="1" id="KW-0805">Transcription regulation</keyword>
<keyword evidence="3" id="KW-0804">Transcription</keyword>
<gene>
    <name evidence="5" type="ORF">F1C79_10960</name>
</gene>
<dbReference type="Gene3D" id="1.10.10.60">
    <property type="entry name" value="Homeodomain-like"/>
    <property type="match status" value="1"/>
</dbReference>
<dbReference type="InterPro" id="IPR018060">
    <property type="entry name" value="HTH_AraC"/>
</dbReference>
<protein>
    <submittedName>
        <fullName evidence="5">AraC family transcriptional regulator</fullName>
    </submittedName>
</protein>
<dbReference type="KEGG" id="pden:F1C79_10960"/>
<dbReference type="PRINTS" id="PR00032">
    <property type="entry name" value="HTHARAC"/>
</dbReference>
<evidence type="ECO:0000256" key="2">
    <source>
        <dbReference type="ARBA" id="ARBA00023125"/>
    </source>
</evidence>
<dbReference type="Proteomes" id="UP000326659">
    <property type="component" value="Chromosome"/>
</dbReference>
<dbReference type="InterPro" id="IPR020449">
    <property type="entry name" value="Tscrpt_reg_AraC-type_HTH"/>
</dbReference>
<dbReference type="Pfam" id="PF12833">
    <property type="entry name" value="HTH_18"/>
    <property type="match status" value="1"/>
</dbReference>
<accession>A0A9X7R7U3</accession>
<dbReference type="EMBL" id="CP043626">
    <property type="protein sequence ID" value="QEY75969.1"/>
    <property type="molecule type" value="Genomic_DNA"/>
</dbReference>
<evidence type="ECO:0000259" key="4">
    <source>
        <dbReference type="PROSITE" id="PS01124"/>
    </source>
</evidence>
<reference evidence="5 6" key="1">
    <citation type="submission" date="2019-09" db="EMBL/GenBank/DDBJ databases">
        <title>Prosopis cineraria nodule microbiome.</title>
        <authorList>
            <person name="Chaluvadi S.R."/>
            <person name="Ali R."/>
            <person name="Wang X."/>
        </authorList>
    </citation>
    <scope>NUCLEOTIDE SEQUENCE [LARGE SCALE GENOMIC DNA]</scope>
    <source>
        <strain evidence="5 6">BG1</strain>
    </source>
</reference>
<dbReference type="SMART" id="SM00342">
    <property type="entry name" value="HTH_ARAC"/>
    <property type="match status" value="1"/>
</dbReference>